<dbReference type="PANTHER" id="PTHR30472:SF41">
    <property type="entry name" value="TRANSPORT SYSTEM PERMEASE PROTEIN"/>
    <property type="match status" value="1"/>
</dbReference>
<feature type="transmembrane region" description="Helical" evidence="8">
    <location>
        <begin position="122"/>
        <end position="143"/>
    </location>
</feature>
<organism evidence="9 10">
    <name type="scientific">Psychroflexus halocasei</name>
    <dbReference type="NCBI Taxonomy" id="908615"/>
    <lineage>
        <taxon>Bacteria</taxon>
        <taxon>Pseudomonadati</taxon>
        <taxon>Bacteroidota</taxon>
        <taxon>Flavobacteriia</taxon>
        <taxon>Flavobacteriales</taxon>
        <taxon>Flavobacteriaceae</taxon>
        <taxon>Psychroflexus</taxon>
    </lineage>
</organism>
<evidence type="ECO:0000256" key="5">
    <source>
        <dbReference type="ARBA" id="ARBA00022692"/>
    </source>
</evidence>
<dbReference type="InterPro" id="IPR000522">
    <property type="entry name" value="ABC_transptr_permease_BtuC"/>
</dbReference>
<evidence type="ECO:0000313" key="9">
    <source>
        <dbReference type="EMBL" id="SEA15589.1"/>
    </source>
</evidence>
<feature type="transmembrane region" description="Helical" evidence="8">
    <location>
        <begin position="88"/>
        <end position="110"/>
    </location>
</feature>
<proteinExistence type="inferred from homology"/>
<dbReference type="STRING" id="908615.SAMN05421540_103275"/>
<evidence type="ECO:0000256" key="8">
    <source>
        <dbReference type="SAM" id="Phobius"/>
    </source>
</evidence>
<dbReference type="EMBL" id="FNQF01000003">
    <property type="protein sequence ID" value="SEA15589.1"/>
    <property type="molecule type" value="Genomic_DNA"/>
</dbReference>
<dbReference type="PANTHER" id="PTHR30472">
    <property type="entry name" value="FERRIC ENTEROBACTIN TRANSPORT SYSTEM PERMEASE PROTEIN"/>
    <property type="match status" value="1"/>
</dbReference>
<dbReference type="SUPFAM" id="SSF81345">
    <property type="entry name" value="ABC transporter involved in vitamin B12 uptake, BtuC"/>
    <property type="match status" value="1"/>
</dbReference>
<gene>
    <name evidence="9" type="ORF">SAMN05421540_103275</name>
</gene>
<dbReference type="GO" id="GO:0022857">
    <property type="term" value="F:transmembrane transporter activity"/>
    <property type="evidence" value="ECO:0007669"/>
    <property type="project" value="InterPro"/>
</dbReference>
<comment type="similarity">
    <text evidence="2">Belongs to the binding-protein-dependent transport system permease family. FecCD subfamily.</text>
</comment>
<evidence type="ECO:0000256" key="3">
    <source>
        <dbReference type="ARBA" id="ARBA00022448"/>
    </source>
</evidence>
<keyword evidence="5 8" id="KW-0812">Transmembrane</keyword>
<keyword evidence="4" id="KW-1003">Cell membrane</keyword>
<dbReference type="Pfam" id="PF01032">
    <property type="entry name" value="FecCD"/>
    <property type="match status" value="1"/>
</dbReference>
<feature type="transmembrane region" description="Helical" evidence="8">
    <location>
        <begin position="283"/>
        <end position="303"/>
    </location>
</feature>
<evidence type="ECO:0000256" key="1">
    <source>
        <dbReference type="ARBA" id="ARBA00004651"/>
    </source>
</evidence>
<dbReference type="InterPro" id="IPR037294">
    <property type="entry name" value="ABC_BtuC-like"/>
</dbReference>
<keyword evidence="7 8" id="KW-0472">Membrane</keyword>
<dbReference type="FunFam" id="1.10.3470.10:FF:000001">
    <property type="entry name" value="Vitamin B12 ABC transporter permease BtuC"/>
    <property type="match status" value="1"/>
</dbReference>
<sequence>MQLKSSLLIVLLLTLLCLISLSLGSVSIPLSEVFKSITFQEVENQNWHYIIVDYRLPKTITAIFVGGGLALSGLLMQTLFRNPLAGPYVLGLSSGASLGVAILILGSGILGLNFGDFLSERWLIVLASSLGSLLVMFGILMTASRIKDTMALLIIGLMFASLTGAVVNVLSFFSSANELQKYVFWSLGSLGDLTWNEVSILAICSLISYLIILFILKNLNSLLLGEKYAESLGVNLKRNRFLIILSTSLLAGSITAFAGPIAFIGLAVPHLTRQIIKTNNHLVLVPSVLLSGAILMLICDIIAQLPFSELTIPINAVTSIIGAPLVIWLLVKQRHIKF</sequence>
<dbReference type="AlphaFoldDB" id="A0A1H3YVK1"/>
<protein>
    <submittedName>
        <fullName evidence="9">Iron complex transport system permease protein</fullName>
    </submittedName>
</protein>
<keyword evidence="10" id="KW-1185">Reference proteome</keyword>
<comment type="subcellular location">
    <subcellularLocation>
        <location evidence="1">Cell membrane</location>
        <topology evidence="1">Multi-pass membrane protein</topology>
    </subcellularLocation>
</comment>
<dbReference type="RefSeq" id="WP_093241054.1">
    <property type="nucleotide sequence ID" value="NZ_FNQF01000003.1"/>
</dbReference>
<evidence type="ECO:0000256" key="6">
    <source>
        <dbReference type="ARBA" id="ARBA00022989"/>
    </source>
</evidence>
<reference evidence="9 10" key="1">
    <citation type="submission" date="2016-10" db="EMBL/GenBank/DDBJ databases">
        <authorList>
            <person name="de Groot N.N."/>
        </authorList>
    </citation>
    <scope>NUCLEOTIDE SEQUENCE [LARGE SCALE GENOMIC DNA]</scope>
    <source>
        <strain evidence="9 10">DSM 23581</strain>
    </source>
</reference>
<evidence type="ECO:0000256" key="2">
    <source>
        <dbReference type="ARBA" id="ARBA00007935"/>
    </source>
</evidence>
<accession>A0A1H3YVK1</accession>
<evidence type="ECO:0000256" key="4">
    <source>
        <dbReference type="ARBA" id="ARBA00022475"/>
    </source>
</evidence>
<evidence type="ECO:0000313" key="10">
    <source>
        <dbReference type="Proteomes" id="UP000198820"/>
    </source>
</evidence>
<dbReference type="Gene3D" id="1.10.3470.10">
    <property type="entry name" value="ABC transporter involved in vitamin B12 uptake, BtuC"/>
    <property type="match status" value="1"/>
</dbReference>
<feature type="transmembrane region" description="Helical" evidence="8">
    <location>
        <begin position="150"/>
        <end position="173"/>
    </location>
</feature>
<name>A0A1H3YVK1_9FLAO</name>
<dbReference type="CDD" id="cd06550">
    <property type="entry name" value="TM_ABC_iron-siderophores_like"/>
    <property type="match status" value="1"/>
</dbReference>
<evidence type="ECO:0000256" key="7">
    <source>
        <dbReference type="ARBA" id="ARBA00023136"/>
    </source>
</evidence>
<feature type="transmembrane region" description="Helical" evidence="8">
    <location>
        <begin position="241"/>
        <end position="263"/>
    </location>
</feature>
<keyword evidence="3" id="KW-0813">Transport</keyword>
<dbReference type="Proteomes" id="UP000198820">
    <property type="component" value="Unassembled WGS sequence"/>
</dbReference>
<feature type="transmembrane region" description="Helical" evidence="8">
    <location>
        <begin position="193"/>
        <end position="216"/>
    </location>
</feature>
<feature type="transmembrane region" description="Helical" evidence="8">
    <location>
        <begin position="59"/>
        <end position="76"/>
    </location>
</feature>
<feature type="transmembrane region" description="Helical" evidence="8">
    <location>
        <begin position="310"/>
        <end position="331"/>
    </location>
</feature>
<dbReference type="GO" id="GO:0005886">
    <property type="term" value="C:plasma membrane"/>
    <property type="evidence" value="ECO:0007669"/>
    <property type="project" value="UniProtKB-SubCell"/>
</dbReference>
<keyword evidence="6 8" id="KW-1133">Transmembrane helix</keyword>
<dbReference type="GO" id="GO:0033214">
    <property type="term" value="P:siderophore-iron import into cell"/>
    <property type="evidence" value="ECO:0007669"/>
    <property type="project" value="TreeGrafter"/>
</dbReference>